<sequence>MIGAAAGRSAPRRDDGPASGVRRPASGVRRPASGLRRPASGDTARLWASARWPFGWGRRRGGRSAVGVGAVAARQWASARGGLTEEISLHGRNCMEGNRVID</sequence>
<evidence type="ECO:0000313" key="3">
    <source>
        <dbReference type="Proteomes" id="UP000729402"/>
    </source>
</evidence>
<name>A0A8J5WTV3_ZIZPA</name>
<dbReference type="AlphaFoldDB" id="A0A8J5WTV3"/>
<dbReference type="Proteomes" id="UP000729402">
    <property type="component" value="Unassembled WGS sequence"/>
</dbReference>
<feature type="region of interest" description="Disordered" evidence="1">
    <location>
        <begin position="1"/>
        <end position="42"/>
    </location>
</feature>
<organism evidence="2 3">
    <name type="scientific">Zizania palustris</name>
    <name type="common">Northern wild rice</name>
    <dbReference type="NCBI Taxonomy" id="103762"/>
    <lineage>
        <taxon>Eukaryota</taxon>
        <taxon>Viridiplantae</taxon>
        <taxon>Streptophyta</taxon>
        <taxon>Embryophyta</taxon>
        <taxon>Tracheophyta</taxon>
        <taxon>Spermatophyta</taxon>
        <taxon>Magnoliopsida</taxon>
        <taxon>Liliopsida</taxon>
        <taxon>Poales</taxon>
        <taxon>Poaceae</taxon>
        <taxon>BOP clade</taxon>
        <taxon>Oryzoideae</taxon>
        <taxon>Oryzeae</taxon>
        <taxon>Zizaniinae</taxon>
        <taxon>Zizania</taxon>
    </lineage>
</organism>
<evidence type="ECO:0000313" key="2">
    <source>
        <dbReference type="EMBL" id="KAG8094369.1"/>
    </source>
</evidence>
<comment type="caution">
    <text evidence="2">The sequence shown here is derived from an EMBL/GenBank/DDBJ whole genome shotgun (WGS) entry which is preliminary data.</text>
</comment>
<keyword evidence="3" id="KW-1185">Reference proteome</keyword>
<reference evidence="2" key="2">
    <citation type="submission" date="2021-02" db="EMBL/GenBank/DDBJ databases">
        <authorList>
            <person name="Kimball J.A."/>
            <person name="Haas M.W."/>
            <person name="Macchietto M."/>
            <person name="Kono T."/>
            <person name="Duquette J."/>
            <person name="Shao M."/>
        </authorList>
    </citation>
    <scope>NUCLEOTIDE SEQUENCE</scope>
    <source>
        <tissue evidence="2">Fresh leaf tissue</tissue>
    </source>
</reference>
<accession>A0A8J5WTV3</accession>
<protein>
    <submittedName>
        <fullName evidence="2">Uncharacterized protein</fullName>
    </submittedName>
</protein>
<reference evidence="2" key="1">
    <citation type="journal article" date="2021" name="bioRxiv">
        <title>Whole Genome Assembly and Annotation of Northern Wild Rice, Zizania palustris L., Supports a Whole Genome Duplication in the Zizania Genus.</title>
        <authorList>
            <person name="Haas M."/>
            <person name="Kono T."/>
            <person name="Macchietto M."/>
            <person name="Millas R."/>
            <person name="McGilp L."/>
            <person name="Shao M."/>
            <person name="Duquette J."/>
            <person name="Hirsch C.N."/>
            <person name="Kimball J."/>
        </authorList>
    </citation>
    <scope>NUCLEOTIDE SEQUENCE</scope>
    <source>
        <tissue evidence="2">Fresh leaf tissue</tissue>
    </source>
</reference>
<gene>
    <name evidence="2" type="ORF">GUJ93_ZPchr0012g19594</name>
</gene>
<dbReference type="EMBL" id="JAAALK010000080">
    <property type="protein sequence ID" value="KAG8094369.1"/>
    <property type="molecule type" value="Genomic_DNA"/>
</dbReference>
<proteinExistence type="predicted"/>
<evidence type="ECO:0000256" key="1">
    <source>
        <dbReference type="SAM" id="MobiDB-lite"/>
    </source>
</evidence>